<reference evidence="1 2" key="1">
    <citation type="journal article" date="2015" name="BMC Genomics">
        <title>Genome mining reveals unlocked bioactive potential of marine Gram-negative bacteria.</title>
        <authorList>
            <person name="Machado H."/>
            <person name="Sonnenschein E.C."/>
            <person name="Melchiorsen J."/>
            <person name="Gram L."/>
        </authorList>
    </citation>
    <scope>NUCLEOTIDE SEQUENCE [LARGE SCALE GENOMIC DNA]</scope>
    <source>
        <strain evidence="1 2">S4054</strain>
    </source>
</reference>
<evidence type="ECO:0000313" key="1">
    <source>
        <dbReference type="EMBL" id="KKE82181.1"/>
    </source>
</evidence>
<sequence>MGVFISQQIAQSPSRRCIETVGYLTPKIYNAEQFAKPQHKIDYKLSSALIFYNILHSSI</sequence>
<accession>A0A0F6A8J9</accession>
<protein>
    <submittedName>
        <fullName evidence="1">Uncharacterized protein</fullName>
    </submittedName>
</protein>
<dbReference type="Proteomes" id="UP000033434">
    <property type="component" value="Unassembled WGS sequence"/>
</dbReference>
<name>A0A0F6A8J9_9GAMM</name>
<dbReference type="EMBL" id="AUXW01000168">
    <property type="protein sequence ID" value="KKE82181.1"/>
    <property type="molecule type" value="Genomic_DNA"/>
</dbReference>
<dbReference type="AlphaFoldDB" id="A0A0F6A8J9"/>
<gene>
    <name evidence="1" type="ORF">N479_19450</name>
</gene>
<comment type="caution">
    <text evidence="1">The sequence shown here is derived from an EMBL/GenBank/DDBJ whole genome shotgun (WGS) entry which is preliminary data.</text>
</comment>
<organism evidence="1 2">
    <name type="scientific">Pseudoalteromonas luteoviolacea S4054</name>
    <dbReference type="NCBI Taxonomy" id="1129367"/>
    <lineage>
        <taxon>Bacteria</taxon>
        <taxon>Pseudomonadati</taxon>
        <taxon>Pseudomonadota</taxon>
        <taxon>Gammaproteobacteria</taxon>
        <taxon>Alteromonadales</taxon>
        <taxon>Pseudoalteromonadaceae</taxon>
        <taxon>Pseudoalteromonas</taxon>
    </lineage>
</organism>
<dbReference type="PATRIC" id="fig|1129367.4.peg.3956"/>
<proteinExistence type="predicted"/>
<evidence type="ECO:0000313" key="2">
    <source>
        <dbReference type="Proteomes" id="UP000033434"/>
    </source>
</evidence>